<dbReference type="GO" id="GO:0055085">
    <property type="term" value="P:transmembrane transport"/>
    <property type="evidence" value="ECO:0007669"/>
    <property type="project" value="InterPro"/>
</dbReference>
<evidence type="ECO:0000313" key="8">
    <source>
        <dbReference type="Proteomes" id="UP000193689"/>
    </source>
</evidence>
<dbReference type="Pfam" id="PF03547">
    <property type="entry name" value="Mem_trans"/>
    <property type="match status" value="1"/>
</dbReference>
<dbReference type="GO" id="GO:0005783">
    <property type="term" value="C:endoplasmic reticulum"/>
    <property type="evidence" value="ECO:0007669"/>
    <property type="project" value="TreeGrafter"/>
</dbReference>
<gene>
    <name evidence="7" type="ORF">BCR38DRAFT_460034</name>
</gene>
<dbReference type="InParanoid" id="A0A1Y2DL79"/>
<evidence type="ECO:0000256" key="2">
    <source>
        <dbReference type="ARBA" id="ARBA00022692"/>
    </source>
</evidence>
<dbReference type="OrthoDB" id="191139at2759"/>
<feature type="compositionally biased region" description="Acidic residues" evidence="5">
    <location>
        <begin position="210"/>
        <end position="223"/>
    </location>
</feature>
<feature type="transmembrane region" description="Helical" evidence="6">
    <location>
        <begin position="72"/>
        <end position="97"/>
    </location>
</feature>
<reference evidence="7 8" key="1">
    <citation type="submission" date="2016-07" db="EMBL/GenBank/DDBJ databases">
        <title>Pervasive Adenine N6-methylation of Active Genes in Fungi.</title>
        <authorList>
            <consortium name="DOE Joint Genome Institute"/>
            <person name="Mondo S.J."/>
            <person name="Dannebaum R.O."/>
            <person name="Kuo R.C."/>
            <person name="Labutti K."/>
            <person name="Haridas S."/>
            <person name="Kuo A."/>
            <person name="Salamov A."/>
            <person name="Ahrendt S.R."/>
            <person name="Lipzen A."/>
            <person name="Sullivan W."/>
            <person name="Andreopoulos W.B."/>
            <person name="Clum A."/>
            <person name="Lindquist E."/>
            <person name="Daum C."/>
            <person name="Ramamoorthy G.K."/>
            <person name="Gryganskyi A."/>
            <person name="Culley D."/>
            <person name="Magnuson J.K."/>
            <person name="James T.Y."/>
            <person name="O'Malley M.A."/>
            <person name="Stajich J.E."/>
            <person name="Spatafora J.W."/>
            <person name="Visel A."/>
            <person name="Grigoriev I.V."/>
        </authorList>
    </citation>
    <scope>NUCLEOTIDE SEQUENCE [LARGE SCALE GENOMIC DNA]</scope>
    <source>
        <strain evidence="7 8">CBS 129021</strain>
    </source>
</reference>
<feature type="transmembrane region" description="Helical" evidence="6">
    <location>
        <begin position="117"/>
        <end position="137"/>
    </location>
</feature>
<dbReference type="Proteomes" id="UP000193689">
    <property type="component" value="Unassembled WGS sequence"/>
</dbReference>
<dbReference type="PANTHER" id="PTHR31794">
    <property type="entry name" value="AUXIN EFFLUX TRANSPORTER FAMILY PROTEIN (EUROFUNG)"/>
    <property type="match status" value="1"/>
</dbReference>
<dbReference type="GeneID" id="63778576"/>
<feature type="region of interest" description="Disordered" evidence="5">
    <location>
        <begin position="194"/>
        <end position="240"/>
    </location>
</feature>
<name>A0A1Y2DL79_9PEZI</name>
<feature type="transmembrane region" description="Helical" evidence="6">
    <location>
        <begin position="364"/>
        <end position="391"/>
    </location>
</feature>
<feature type="transmembrane region" description="Helical" evidence="6">
    <location>
        <begin position="403"/>
        <end position="424"/>
    </location>
</feature>
<feature type="transmembrane region" description="Helical" evidence="6">
    <location>
        <begin position="287"/>
        <end position="312"/>
    </location>
</feature>
<keyword evidence="3 6" id="KW-1133">Transmembrane helix</keyword>
<dbReference type="RefSeq" id="XP_040712502.1">
    <property type="nucleotide sequence ID" value="XM_040862364.1"/>
</dbReference>
<evidence type="ECO:0000256" key="1">
    <source>
        <dbReference type="ARBA" id="ARBA00004141"/>
    </source>
</evidence>
<protein>
    <submittedName>
        <fullName evidence="7">Auxin efflux carrier</fullName>
    </submittedName>
</protein>
<dbReference type="STRING" id="1141098.A0A1Y2DL79"/>
<keyword evidence="4 6" id="KW-0472">Membrane</keyword>
<feature type="transmembrane region" description="Helical" evidence="6">
    <location>
        <begin position="332"/>
        <end position="352"/>
    </location>
</feature>
<comment type="subcellular location">
    <subcellularLocation>
        <location evidence="1">Membrane</location>
        <topology evidence="1">Multi-pass membrane protein</topology>
    </subcellularLocation>
</comment>
<dbReference type="EMBL" id="MCFJ01000012">
    <property type="protein sequence ID" value="ORY60068.1"/>
    <property type="molecule type" value="Genomic_DNA"/>
</dbReference>
<feature type="transmembrane region" description="Helical" evidence="6">
    <location>
        <begin position="436"/>
        <end position="459"/>
    </location>
</feature>
<evidence type="ECO:0000256" key="3">
    <source>
        <dbReference type="ARBA" id="ARBA00022989"/>
    </source>
</evidence>
<evidence type="ECO:0000256" key="5">
    <source>
        <dbReference type="SAM" id="MobiDB-lite"/>
    </source>
</evidence>
<evidence type="ECO:0000256" key="6">
    <source>
        <dbReference type="SAM" id="Phobius"/>
    </source>
</evidence>
<evidence type="ECO:0000313" key="7">
    <source>
        <dbReference type="EMBL" id="ORY60068.1"/>
    </source>
</evidence>
<keyword evidence="2 6" id="KW-0812">Transmembrane</keyword>
<organism evidence="7 8">
    <name type="scientific">Pseudomassariella vexata</name>
    <dbReference type="NCBI Taxonomy" id="1141098"/>
    <lineage>
        <taxon>Eukaryota</taxon>
        <taxon>Fungi</taxon>
        <taxon>Dikarya</taxon>
        <taxon>Ascomycota</taxon>
        <taxon>Pezizomycotina</taxon>
        <taxon>Sordariomycetes</taxon>
        <taxon>Xylariomycetidae</taxon>
        <taxon>Amphisphaeriales</taxon>
        <taxon>Pseudomassariaceae</taxon>
        <taxon>Pseudomassariella</taxon>
    </lineage>
</organism>
<sequence>MASGIVVSFLGALQASLSVLLTIGVGVAVSQFGLLTTASAEQLSSVCVNVLLPCLLVVNIGSNIDLESAIRYVPIIIWAAVYTIVSLCIGHAVTAFFRLPNWTVPAVAFNNTESLPLLLLQSLGTTGVLASLTGAGGEDAGIDRARSYFLAGSVITNTITFGHGPELLTRSSQDSKFLDFMQWIWYRGKLAAGSEENSDDESQVRRPNGEEEEAHQDAGDEDGPSSSSSSSSDEGEYNGAHERTSLLPHAVVKRHRATRRKVSSKLRRSFNTMPKPLRRSMAAAQPFLNPPFIGATFGIFIGLVPALHRLFFSSLDDGGYFNAWLTSCVKNIGELFVSLQVIVVGVKLSLSLRRMKEGEQAGKVPMGTVIFAVLIRFVVWPAISISVIWLLAAKTNVLPDDPILWFAMMMIPVGPTAMKLLALADVSGASEKTRMAIAKFLTLSYIVTPLVSLSVVGALKASESAIA</sequence>
<feature type="transmembrane region" description="Helical" evidence="6">
    <location>
        <begin position="42"/>
        <end position="60"/>
    </location>
</feature>
<keyword evidence="8" id="KW-1185">Reference proteome</keyword>
<evidence type="ECO:0000256" key="4">
    <source>
        <dbReference type="ARBA" id="ARBA00023136"/>
    </source>
</evidence>
<comment type="caution">
    <text evidence="7">The sequence shown here is derived from an EMBL/GenBank/DDBJ whole genome shotgun (WGS) entry which is preliminary data.</text>
</comment>
<dbReference type="GO" id="GO:0016020">
    <property type="term" value="C:membrane"/>
    <property type="evidence" value="ECO:0007669"/>
    <property type="project" value="UniProtKB-SubCell"/>
</dbReference>
<dbReference type="InterPro" id="IPR004776">
    <property type="entry name" value="Mem_transp_PIN-like"/>
</dbReference>
<dbReference type="AlphaFoldDB" id="A0A1Y2DL79"/>
<proteinExistence type="predicted"/>
<dbReference type="PANTHER" id="PTHR31794:SF4">
    <property type="entry name" value="AUXIN EFFLUX TRANSPORTER FAMILY PROTEIN (EUROFUNG)"/>
    <property type="match status" value="1"/>
</dbReference>
<accession>A0A1Y2DL79</accession>